<dbReference type="SUPFAM" id="SSF58104">
    <property type="entry name" value="Methyl-accepting chemotaxis protein (MCP) signaling domain"/>
    <property type="match status" value="1"/>
</dbReference>
<reference evidence="5 6" key="1">
    <citation type="submission" date="2020-09" db="EMBL/GenBank/DDBJ databases">
        <title>Paenibacillus sp. strain PR3 16S rRNA gene Genome sequencing and assembly.</title>
        <authorList>
            <person name="Kim J."/>
        </authorList>
    </citation>
    <scope>NUCLEOTIDE SEQUENCE [LARGE SCALE GENOMIC DNA]</scope>
    <source>
        <strain evidence="5 6">PR3</strain>
    </source>
</reference>
<evidence type="ECO:0000259" key="4">
    <source>
        <dbReference type="PROSITE" id="PS50111"/>
    </source>
</evidence>
<dbReference type="Gene3D" id="3.10.580.10">
    <property type="entry name" value="CBS-domain"/>
    <property type="match status" value="1"/>
</dbReference>
<dbReference type="PROSITE" id="PS50111">
    <property type="entry name" value="CHEMOTAXIS_TRANSDUC_2"/>
    <property type="match status" value="1"/>
</dbReference>
<evidence type="ECO:0000313" key="6">
    <source>
        <dbReference type="Proteomes" id="UP000609346"/>
    </source>
</evidence>
<dbReference type="Proteomes" id="UP000609346">
    <property type="component" value="Unassembled WGS sequence"/>
</dbReference>
<evidence type="ECO:0000256" key="1">
    <source>
        <dbReference type="ARBA" id="ARBA00023224"/>
    </source>
</evidence>
<feature type="coiled-coil region" evidence="3">
    <location>
        <begin position="3"/>
        <end position="30"/>
    </location>
</feature>
<sequence>MQLLMIREEAEQKQEQVQEQKQELKHVQEQKQAPIEPPADVVVIPTIRLSDYLRYPVTVSADTSCLDLLRLFKSRVDEECAVVTGQAGEPLGLIMRNRFYHYLSQRFGSELYYNKPVTKLMDAEPLMIDSEMDPASLIGQALSRDEATLYNCVIVTEGAKLAGMLTVGDLLRISRDIQDAAVQQKSVVLKETQGLMASIEREIAEVKQSTMDGSNLSTDMVMMTQQGKMELDQVREGLGRLTELAAAQKSHFDELQERARDVGQVTSLIRELAETCNLLSLNAAIEAARAGEHGRSFAVVADEVMKLAVETKQSADTIASLVRGIQGAIEETSRLHHQSQADTRASNQFVESAASAFDRLCQSAEHNRDSSRLVAELTNQAHNHSVSVQERLEDL</sequence>
<keyword evidence="6" id="KW-1185">Reference proteome</keyword>
<organism evidence="5 6">
    <name type="scientific">Paenibacillus terricola</name>
    <dbReference type="NCBI Taxonomy" id="2763503"/>
    <lineage>
        <taxon>Bacteria</taxon>
        <taxon>Bacillati</taxon>
        <taxon>Bacillota</taxon>
        <taxon>Bacilli</taxon>
        <taxon>Bacillales</taxon>
        <taxon>Paenibacillaceae</taxon>
        <taxon>Paenibacillus</taxon>
    </lineage>
</organism>
<evidence type="ECO:0000313" key="5">
    <source>
        <dbReference type="EMBL" id="MBD3919759.1"/>
    </source>
</evidence>
<dbReference type="InterPro" id="IPR046342">
    <property type="entry name" value="CBS_dom_sf"/>
</dbReference>
<gene>
    <name evidence="5" type="ORF">H8B09_13430</name>
</gene>
<name>A0ABR8MZY7_9BACL</name>
<dbReference type="PANTHER" id="PTHR32089:SF112">
    <property type="entry name" value="LYSOZYME-LIKE PROTEIN-RELATED"/>
    <property type="match status" value="1"/>
</dbReference>
<dbReference type="InterPro" id="IPR004089">
    <property type="entry name" value="MCPsignal_dom"/>
</dbReference>
<keyword evidence="1 2" id="KW-0807">Transducer</keyword>
<proteinExistence type="predicted"/>
<dbReference type="Gene3D" id="1.10.287.950">
    <property type="entry name" value="Methyl-accepting chemotaxis protein"/>
    <property type="match status" value="1"/>
</dbReference>
<comment type="caution">
    <text evidence="5">The sequence shown here is derived from an EMBL/GenBank/DDBJ whole genome shotgun (WGS) entry which is preliminary data.</text>
</comment>
<dbReference type="RefSeq" id="WP_191204051.1">
    <property type="nucleotide sequence ID" value="NZ_JACXZA010000003.1"/>
</dbReference>
<keyword evidence="3" id="KW-0175">Coiled coil</keyword>
<accession>A0ABR8MZY7</accession>
<dbReference type="SUPFAM" id="SSF54631">
    <property type="entry name" value="CBS-domain pair"/>
    <property type="match status" value="1"/>
</dbReference>
<dbReference type="SMART" id="SM00283">
    <property type="entry name" value="MA"/>
    <property type="match status" value="1"/>
</dbReference>
<dbReference type="PANTHER" id="PTHR32089">
    <property type="entry name" value="METHYL-ACCEPTING CHEMOTAXIS PROTEIN MCPB"/>
    <property type="match status" value="1"/>
</dbReference>
<dbReference type="Pfam" id="PF00015">
    <property type="entry name" value="MCPsignal"/>
    <property type="match status" value="1"/>
</dbReference>
<feature type="domain" description="Methyl-accepting transducer" evidence="4">
    <location>
        <begin position="183"/>
        <end position="395"/>
    </location>
</feature>
<protein>
    <submittedName>
        <fullName evidence="5">CBS domain-containing protein</fullName>
    </submittedName>
</protein>
<evidence type="ECO:0000256" key="2">
    <source>
        <dbReference type="PROSITE-ProRule" id="PRU00284"/>
    </source>
</evidence>
<evidence type="ECO:0000256" key="3">
    <source>
        <dbReference type="SAM" id="Coils"/>
    </source>
</evidence>
<dbReference type="EMBL" id="JACXZA010000003">
    <property type="protein sequence ID" value="MBD3919759.1"/>
    <property type="molecule type" value="Genomic_DNA"/>
</dbReference>